<dbReference type="PANTHER" id="PTHR33164:SF99">
    <property type="entry name" value="MARR FAMILY REGULATORY PROTEIN"/>
    <property type="match status" value="1"/>
</dbReference>
<dbReference type="GO" id="GO:0006950">
    <property type="term" value="P:response to stress"/>
    <property type="evidence" value="ECO:0007669"/>
    <property type="project" value="TreeGrafter"/>
</dbReference>
<evidence type="ECO:0000259" key="1">
    <source>
        <dbReference type="PROSITE" id="PS50995"/>
    </source>
</evidence>
<name>A0A6J6FHT9_9ZZZZ</name>
<dbReference type="InterPro" id="IPR036390">
    <property type="entry name" value="WH_DNA-bd_sf"/>
</dbReference>
<dbReference type="AlphaFoldDB" id="A0A6J6FHT9"/>
<dbReference type="InterPro" id="IPR036388">
    <property type="entry name" value="WH-like_DNA-bd_sf"/>
</dbReference>
<protein>
    <submittedName>
        <fullName evidence="2">Unannotated protein</fullName>
    </submittedName>
</protein>
<dbReference type="InterPro" id="IPR000835">
    <property type="entry name" value="HTH_MarR-typ"/>
</dbReference>
<organism evidence="2">
    <name type="scientific">freshwater metagenome</name>
    <dbReference type="NCBI Taxonomy" id="449393"/>
    <lineage>
        <taxon>unclassified sequences</taxon>
        <taxon>metagenomes</taxon>
        <taxon>ecological metagenomes</taxon>
    </lineage>
</organism>
<dbReference type="InterPro" id="IPR039422">
    <property type="entry name" value="MarR/SlyA-like"/>
</dbReference>
<dbReference type="EMBL" id="CAEZTS010000108">
    <property type="protein sequence ID" value="CAB4583978.1"/>
    <property type="molecule type" value="Genomic_DNA"/>
</dbReference>
<evidence type="ECO:0000313" key="2">
    <source>
        <dbReference type="EMBL" id="CAB4583978.1"/>
    </source>
</evidence>
<dbReference type="Pfam" id="PF01047">
    <property type="entry name" value="MarR"/>
    <property type="match status" value="1"/>
</dbReference>
<dbReference type="SMART" id="SM00347">
    <property type="entry name" value="HTH_MARR"/>
    <property type="match status" value="1"/>
</dbReference>
<accession>A0A6J6FHT9</accession>
<dbReference type="Gene3D" id="1.10.10.10">
    <property type="entry name" value="Winged helix-like DNA-binding domain superfamily/Winged helix DNA-binding domain"/>
    <property type="match status" value="1"/>
</dbReference>
<dbReference type="SUPFAM" id="SSF46785">
    <property type="entry name" value="Winged helix' DNA-binding domain"/>
    <property type="match status" value="1"/>
</dbReference>
<proteinExistence type="predicted"/>
<reference evidence="2" key="1">
    <citation type="submission" date="2020-05" db="EMBL/GenBank/DDBJ databases">
        <authorList>
            <person name="Chiriac C."/>
            <person name="Salcher M."/>
            <person name="Ghai R."/>
            <person name="Kavagutti S V."/>
        </authorList>
    </citation>
    <scope>NUCLEOTIDE SEQUENCE</scope>
</reference>
<dbReference type="PROSITE" id="PS50995">
    <property type="entry name" value="HTH_MARR_2"/>
    <property type="match status" value="1"/>
</dbReference>
<dbReference type="PANTHER" id="PTHR33164">
    <property type="entry name" value="TRANSCRIPTIONAL REGULATOR, MARR FAMILY"/>
    <property type="match status" value="1"/>
</dbReference>
<gene>
    <name evidence="2" type="ORF">UFOPK1722_01221</name>
</gene>
<dbReference type="GO" id="GO:0003700">
    <property type="term" value="F:DNA-binding transcription factor activity"/>
    <property type="evidence" value="ECO:0007669"/>
    <property type="project" value="InterPro"/>
</dbReference>
<feature type="domain" description="HTH marR-type" evidence="1">
    <location>
        <begin position="11"/>
        <end position="146"/>
    </location>
</feature>
<sequence>MAGPRWLDPDEMKAWRLYITTSVDLMKALEDDVRPFGLTMGDYQLLAMISEAPDRRLRMCDLADQLRLSRSGLTRRMDGVLSNEWVARVQDQADRRVAYAELTTKGWNLLRKVAPIHLASVRRLMIDHLSRAEVKAVGSAFEKISKAL</sequence>